<evidence type="ECO:0000313" key="1">
    <source>
        <dbReference type="EMBL" id="KAI9909900.1"/>
    </source>
</evidence>
<sequence length="148" mass="16550">MSSFYHALSAQAYAQEMKKNLQAKLKLDDEMWSEPLSVWFFYIGGVPIPLTPVPSSLFAISTCTMPFVRNSHRPMDAMQSSKARASNVYVVHVVVKAVPANYPQKDRNAKTRESALVLCLERILFQLAQKLDGDACIKGELRSDGKNV</sequence>
<reference evidence="1 2" key="1">
    <citation type="journal article" date="2022" name="bioRxiv">
        <title>The genome of the oomycete Peronosclerospora sorghi, a cosmopolitan pathogen of maize and sorghum, is inflated with dispersed pseudogenes.</title>
        <authorList>
            <person name="Fletcher K."/>
            <person name="Martin F."/>
            <person name="Isakeit T."/>
            <person name="Cavanaugh K."/>
            <person name="Magill C."/>
            <person name="Michelmore R."/>
        </authorList>
    </citation>
    <scope>NUCLEOTIDE SEQUENCE [LARGE SCALE GENOMIC DNA]</scope>
    <source>
        <strain evidence="1">P6</strain>
    </source>
</reference>
<protein>
    <submittedName>
        <fullName evidence="1">Uncharacterized protein</fullName>
    </submittedName>
</protein>
<accession>A0ACC0VU85</accession>
<dbReference type="Proteomes" id="UP001163321">
    <property type="component" value="Chromosome 6"/>
</dbReference>
<gene>
    <name evidence="1" type="ORF">PsorP6_010038</name>
</gene>
<proteinExistence type="predicted"/>
<organism evidence="1 2">
    <name type="scientific">Peronosclerospora sorghi</name>
    <dbReference type="NCBI Taxonomy" id="230839"/>
    <lineage>
        <taxon>Eukaryota</taxon>
        <taxon>Sar</taxon>
        <taxon>Stramenopiles</taxon>
        <taxon>Oomycota</taxon>
        <taxon>Peronosporomycetes</taxon>
        <taxon>Peronosporales</taxon>
        <taxon>Peronosporaceae</taxon>
        <taxon>Peronosclerospora</taxon>
    </lineage>
</organism>
<evidence type="ECO:0000313" key="2">
    <source>
        <dbReference type="Proteomes" id="UP001163321"/>
    </source>
</evidence>
<keyword evidence="2" id="KW-1185">Reference proteome</keyword>
<dbReference type="EMBL" id="CM047585">
    <property type="protein sequence ID" value="KAI9909900.1"/>
    <property type="molecule type" value="Genomic_DNA"/>
</dbReference>
<comment type="caution">
    <text evidence="1">The sequence shown here is derived from an EMBL/GenBank/DDBJ whole genome shotgun (WGS) entry which is preliminary data.</text>
</comment>
<name>A0ACC0VU85_9STRA</name>